<name>A0A0C3FEG2_PILCF</name>
<evidence type="ECO:0000256" key="1">
    <source>
        <dbReference type="SAM" id="MobiDB-lite"/>
    </source>
</evidence>
<proteinExistence type="predicted"/>
<feature type="compositionally biased region" description="Low complexity" evidence="1">
    <location>
        <begin position="191"/>
        <end position="236"/>
    </location>
</feature>
<dbReference type="STRING" id="765440.A0A0C3FEG2"/>
<accession>A0A0C3FEG2</accession>
<dbReference type="OrthoDB" id="2369050at2759"/>
<gene>
    <name evidence="2" type="ORF">PILCRDRAFT_11259</name>
</gene>
<dbReference type="InParanoid" id="A0A0C3FEG2"/>
<keyword evidence="3" id="KW-1185">Reference proteome</keyword>
<reference evidence="2 3" key="1">
    <citation type="submission" date="2014-04" db="EMBL/GenBank/DDBJ databases">
        <authorList>
            <consortium name="DOE Joint Genome Institute"/>
            <person name="Kuo A."/>
            <person name="Tarkka M."/>
            <person name="Buscot F."/>
            <person name="Kohler A."/>
            <person name="Nagy L.G."/>
            <person name="Floudas D."/>
            <person name="Copeland A."/>
            <person name="Barry K.W."/>
            <person name="Cichocki N."/>
            <person name="Veneault-Fourrey C."/>
            <person name="LaButti K."/>
            <person name="Lindquist E.A."/>
            <person name="Lipzen A."/>
            <person name="Lundell T."/>
            <person name="Morin E."/>
            <person name="Murat C."/>
            <person name="Sun H."/>
            <person name="Tunlid A."/>
            <person name="Henrissat B."/>
            <person name="Grigoriev I.V."/>
            <person name="Hibbett D.S."/>
            <person name="Martin F."/>
            <person name="Nordberg H.P."/>
            <person name="Cantor M.N."/>
            <person name="Hua S.X."/>
        </authorList>
    </citation>
    <scope>NUCLEOTIDE SEQUENCE [LARGE SCALE GENOMIC DNA]</scope>
    <source>
        <strain evidence="2 3">F 1598</strain>
    </source>
</reference>
<dbReference type="Proteomes" id="UP000054166">
    <property type="component" value="Unassembled WGS sequence"/>
</dbReference>
<dbReference type="AlphaFoldDB" id="A0A0C3FEG2"/>
<organism evidence="2 3">
    <name type="scientific">Piloderma croceum (strain F 1598)</name>
    <dbReference type="NCBI Taxonomy" id="765440"/>
    <lineage>
        <taxon>Eukaryota</taxon>
        <taxon>Fungi</taxon>
        <taxon>Dikarya</taxon>
        <taxon>Basidiomycota</taxon>
        <taxon>Agaricomycotina</taxon>
        <taxon>Agaricomycetes</taxon>
        <taxon>Agaricomycetidae</taxon>
        <taxon>Atheliales</taxon>
        <taxon>Atheliaceae</taxon>
        <taxon>Piloderma</taxon>
    </lineage>
</organism>
<evidence type="ECO:0000313" key="2">
    <source>
        <dbReference type="EMBL" id="KIM78266.1"/>
    </source>
</evidence>
<evidence type="ECO:0000313" key="3">
    <source>
        <dbReference type="Proteomes" id="UP000054166"/>
    </source>
</evidence>
<reference evidence="3" key="2">
    <citation type="submission" date="2015-01" db="EMBL/GenBank/DDBJ databases">
        <title>Evolutionary Origins and Diversification of the Mycorrhizal Mutualists.</title>
        <authorList>
            <consortium name="DOE Joint Genome Institute"/>
            <consortium name="Mycorrhizal Genomics Consortium"/>
            <person name="Kohler A."/>
            <person name="Kuo A."/>
            <person name="Nagy L.G."/>
            <person name="Floudas D."/>
            <person name="Copeland A."/>
            <person name="Barry K.W."/>
            <person name="Cichocki N."/>
            <person name="Veneault-Fourrey C."/>
            <person name="LaButti K."/>
            <person name="Lindquist E.A."/>
            <person name="Lipzen A."/>
            <person name="Lundell T."/>
            <person name="Morin E."/>
            <person name="Murat C."/>
            <person name="Riley R."/>
            <person name="Ohm R."/>
            <person name="Sun H."/>
            <person name="Tunlid A."/>
            <person name="Henrissat B."/>
            <person name="Grigoriev I.V."/>
            <person name="Hibbett D.S."/>
            <person name="Martin F."/>
        </authorList>
    </citation>
    <scope>NUCLEOTIDE SEQUENCE [LARGE SCALE GENOMIC DNA]</scope>
    <source>
        <strain evidence="3">F 1598</strain>
    </source>
</reference>
<protein>
    <submittedName>
        <fullName evidence="2">Uncharacterized protein</fullName>
    </submittedName>
</protein>
<sequence length="374" mass="41365">MSSSSNSGLAKVEQDSLNKVPVLLQGDLTPSVMCQYENACLGFFEGKEIAPEKQVQKILTRLRDDRIQEWISIDRDEILSLMFAEFMVEFKASFLPEDWEEISAKLDNRRTSSASRFPVSTHTTWRVTRDLSTTSASRNILSAATCITRDVTWDLSTISISQTRLSASLSTISSTNIDQVPTEIPLPDSRSPSPLTPLNSPLLKTPSLPNTLPTPISPSSLHSSLGSPPPLVSISDSDSDNSDYYDYLSYNMSAPTTTLLKRNTTAIYSCDQGCPPVITPGKFTPDLLFDFENGAYSYFSFKDIKPEKEVSKVAGGLQDGRVQTWYRLNHVAVDAAGFPAFMKTIRESWLEPGWEQDVKLTILASHQGSMPIAD</sequence>
<dbReference type="EMBL" id="KN833017">
    <property type="protein sequence ID" value="KIM78266.1"/>
    <property type="molecule type" value="Genomic_DNA"/>
</dbReference>
<dbReference type="HOGENOM" id="CLU_739899_0_0_1"/>
<feature type="region of interest" description="Disordered" evidence="1">
    <location>
        <begin position="179"/>
        <end position="237"/>
    </location>
</feature>